<dbReference type="Gene3D" id="1.10.260.40">
    <property type="entry name" value="lambda repressor-like DNA-binding domains"/>
    <property type="match status" value="1"/>
</dbReference>
<dbReference type="Proteomes" id="UP000249166">
    <property type="component" value="Unassembled WGS sequence"/>
</dbReference>
<dbReference type="InterPro" id="IPR001387">
    <property type="entry name" value="Cro/C1-type_HTH"/>
</dbReference>
<dbReference type="GO" id="GO:0003677">
    <property type="term" value="F:DNA binding"/>
    <property type="evidence" value="ECO:0007669"/>
    <property type="project" value="InterPro"/>
</dbReference>
<dbReference type="AlphaFoldDB" id="A0A328HJ46"/>
<dbReference type="PROSITE" id="PS50943">
    <property type="entry name" value="HTH_CROC1"/>
    <property type="match status" value="1"/>
</dbReference>
<sequence length="62" mass="6272">MQGIGLSVRLARREAGLKQSDLADLAGVSERTVRAIETGTGNPTLAAVVSVANVLGLRVAAA</sequence>
<dbReference type="SUPFAM" id="SSF47413">
    <property type="entry name" value="lambda repressor-like DNA-binding domains"/>
    <property type="match status" value="1"/>
</dbReference>
<evidence type="ECO:0000313" key="3">
    <source>
        <dbReference type="Proteomes" id="UP000249166"/>
    </source>
</evidence>
<reference evidence="2 3" key="1">
    <citation type="submission" date="2018-04" db="EMBL/GenBank/DDBJ databases">
        <title>Bacteria isolated from cave deposits of Manipur.</title>
        <authorList>
            <person name="Sahoo D."/>
            <person name="Sarangthem I."/>
            <person name="Nandeibam J."/>
        </authorList>
    </citation>
    <scope>NUCLEOTIDE SEQUENCE [LARGE SCALE GENOMIC DNA]</scope>
    <source>
        <strain evidence="3">mrc11</strain>
    </source>
</reference>
<dbReference type="EMBL" id="QLNP01000047">
    <property type="protein sequence ID" value="RAM38639.1"/>
    <property type="molecule type" value="Genomic_DNA"/>
</dbReference>
<feature type="domain" description="HTH cro/C1-type" evidence="1">
    <location>
        <begin position="8"/>
        <end position="62"/>
    </location>
</feature>
<evidence type="ECO:0000313" key="2">
    <source>
        <dbReference type="EMBL" id="RAM38639.1"/>
    </source>
</evidence>
<dbReference type="InterPro" id="IPR010982">
    <property type="entry name" value="Lambda_DNA-bd_dom_sf"/>
</dbReference>
<dbReference type="Pfam" id="PF01381">
    <property type="entry name" value="HTH_3"/>
    <property type="match status" value="1"/>
</dbReference>
<organism evidence="2 3">
    <name type="scientific">Arthrobacter globiformis</name>
    <dbReference type="NCBI Taxonomy" id="1665"/>
    <lineage>
        <taxon>Bacteria</taxon>
        <taxon>Bacillati</taxon>
        <taxon>Actinomycetota</taxon>
        <taxon>Actinomycetes</taxon>
        <taxon>Micrococcales</taxon>
        <taxon>Micrococcaceae</taxon>
        <taxon>Arthrobacter</taxon>
    </lineage>
</organism>
<accession>A0A328HJ46</accession>
<protein>
    <submittedName>
        <fullName evidence="2">Transcriptional regulator</fullName>
    </submittedName>
</protein>
<proteinExistence type="predicted"/>
<comment type="caution">
    <text evidence="2">The sequence shown here is derived from an EMBL/GenBank/DDBJ whole genome shotgun (WGS) entry which is preliminary data.</text>
</comment>
<gene>
    <name evidence="2" type="ORF">DBZ45_03840</name>
</gene>
<name>A0A328HJ46_ARTGO</name>
<dbReference type="RefSeq" id="WP_111902678.1">
    <property type="nucleotide sequence ID" value="NZ_QLNP01000047.1"/>
</dbReference>
<dbReference type="OrthoDB" id="5521004at2"/>
<evidence type="ECO:0000259" key="1">
    <source>
        <dbReference type="PROSITE" id="PS50943"/>
    </source>
</evidence>
<dbReference type="CDD" id="cd00093">
    <property type="entry name" value="HTH_XRE"/>
    <property type="match status" value="1"/>
</dbReference>
<dbReference type="SMART" id="SM00530">
    <property type="entry name" value="HTH_XRE"/>
    <property type="match status" value="1"/>
</dbReference>